<dbReference type="GeneID" id="71986353"/>
<feature type="transmembrane region" description="Helical" evidence="1">
    <location>
        <begin position="102"/>
        <end position="122"/>
    </location>
</feature>
<dbReference type="RefSeq" id="XP_047761947.1">
    <property type="nucleotide sequence ID" value="XM_047905623.1"/>
</dbReference>
<keyword evidence="3" id="KW-1185">Reference proteome</keyword>
<dbReference type="AlphaFoldDB" id="A0A9Q8P950"/>
<dbReference type="EMBL" id="CP090167">
    <property type="protein sequence ID" value="UJO17581.1"/>
    <property type="molecule type" value="Genomic_DNA"/>
</dbReference>
<protein>
    <submittedName>
        <fullName evidence="2">Uncharacterized protein</fullName>
    </submittedName>
</protein>
<reference evidence="2" key="2">
    <citation type="journal article" date="2022" name="Microb. Genom.">
        <title>A chromosome-scale genome assembly of the tomato pathogen Cladosporium fulvum reveals a compartmentalized genome architecture and the presence of a dispensable chromosome.</title>
        <authorList>
            <person name="Zaccaron A.Z."/>
            <person name="Chen L.H."/>
            <person name="Samaras A."/>
            <person name="Stergiopoulos I."/>
        </authorList>
    </citation>
    <scope>NUCLEOTIDE SEQUENCE</scope>
    <source>
        <strain evidence="2">Race5_Kim</strain>
    </source>
</reference>
<dbReference type="KEGG" id="ffu:CLAFUR5_06475"/>
<dbReference type="Proteomes" id="UP000756132">
    <property type="component" value="Chromosome 5"/>
</dbReference>
<keyword evidence="1" id="KW-0812">Transmembrane</keyword>
<keyword evidence="1" id="KW-1133">Transmembrane helix</keyword>
<keyword evidence="1" id="KW-0472">Membrane</keyword>
<sequence>MKPPSFLQLEFGRINKAGKHSVVRAAQPALVAPTAPTMPSGSGVHASLFLSMAHRNWALPRTDSVFISSLPRSSIEECLHLVRSAQQIWKRLFSQHITLPEAVLGVAVAFAAYYIFISYAAAQKRFLRQQIWAKDKSSGWQDFIPFSKVFASTKD</sequence>
<evidence type="ECO:0000256" key="1">
    <source>
        <dbReference type="SAM" id="Phobius"/>
    </source>
</evidence>
<gene>
    <name evidence="2" type="ORF">CLAFUR5_06475</name>
</gene>
<proteinExistence type="predicted"/>
<accession>A0A9Q8P950</accession>
<evidence type="ECO:0000313" key="3">
    <source>
        <dbReference type="Proteomes" id="UP000756132"/>
    </source>
</evidence>
<reference evidence="2" key="1">
    <citation type="submission" date="2021-12" db="EMBL/GenBank/DDBJ databases">
        <authorList>
            <person name="Zaccaron A."/>
            <person name="Stergiopoulos I."/>
        </authorList>
    </citation>
    <scope>NUCLEOTIDE SEQUENCE</scope>
    <source>
        <strain evidence="2">Race5_Kim</strain>
    </source>
</reference>
<organism evidence="2 3">
    <name type="scientific">Passalora fulva</name>
    <name type="common">Tomato leaf mold</name>
    <name type="synonym">Cladosporium fulvum</name>
    <dbReference type="NCBI Taxonomy" id="5499"/>
    <lineage>
        <taxon>Eukaryota</taxon>
        <taxon>Fungi</taxon>
        <taxon>Dikarya</taxon>
        <taxon>Ascomycota</taxon>
        <taxon>Pezizomycotina</taxon>
        <taxon>Dothideomycetes</taxon>
        <taxon>Dothideomycetidae</taxon>
        <taxon>Mycosphaerellales</taxon>
        <taxon>Mycosphaerellaceae</taxon>
        <taxon>Fulvia</taxon>
    </lineage>
</organism>
<name>A0A9Q8P950_PASFU</name>
<evidence type="ECO:0000313" key="2">
    <source>
        <dbReference type="EMBL" id="UJO17581.1"/>
    </source>
</evidence>